<gene>
    <name evidence="1" type="ORF">P7D36_13200</name>
</gene>
<dbReference type="RefSeq" id="WP_311928642.1">
    <property type="nucleotide sequence ID" value="NZ_JARPYT010000034.1"/>
</dbReference>
<proteinExistence type="predicted"/>
<evidence type="ECO:0000313" key="2">
    <source>
        <dbReference type="Proteomes" id="UP001245561"/>
    </source>
</evidence>
<dbReference type="AlphaFoldDB" id="A0AAW8TQ66"/>
<reference evidence="1" key="1">
    <citation type="submission" date="2023-03" db="EMBL/GenBank/DDBJ databases">
        <authorList>
            <person name="Shen W."/>
            <person name="Cai J."/>
        </authorList>
    </citation>
    <scope>NUCLEOTIDE SEQUENCE</scope>
    <source>
        <strain evidence="1">P55-2</strain>
    </source>
</reference>
<dbReference type="Gene3D" id="3.20.20.140">
    <property type="entry name" value="Metal-dependent hydrolases"/>
    <property type="match status" value="1"/>
</dbReference>
<dbReference type="EMBL" id="JARPYT010000034">
    <property type="protein sequence ID" value="MDT2638435.1"/>
    <property type="molecule type" value="Genomic_DNA"/>
</dbReference>
<dbReference type="InterPro" id="IPR016195">
    <property type="entry name" value="Pol/histidinol_Pase-like"/>
</dbReference>
<evidence type="ECO:0000313" key="1">
    <source>
        <dbReference type="EMBL" id="MDT2638435.1"/>
    </source>
</evidence>
<organism evidence="1 2">
    <name type="scientific">Enterococcus dongliensis</name>
    <dbReference type="NCBI Taxonomy" id="2559925"/>
    <lineage>
        <taxon>Bacteria</taxon>
        <taxon>Bacillati</taxon>
        <taxon>Bacillota</taxon>
        <taxon>Bacilli</taxon>
        <taxon>Lactobacillales</taxon>
        <taxon>Enterococcaceae</taxon>
        <taxon>Enterococcus</taxon>
    </lineage>
</organism>
<accession>A0AAW8TQ66</accession>
<comment type="caution">
    <text evidence="1">The sequence shown here is derived from an EMBL/GenBank/DDBJ whole genome shotgun (WGS) entry which is preliminary data.</text>
</comment>
<name>A0AAW8TQ66_9ENTE</name>
<sequence length="217" mass="25693">MLNKQIVEKYKEIKTSKNMTGDYKKTLFHVHTPASYDYRFKSEWNRNDYKRLTEQNLFHEHIVSSFDKEIAALIGEVQLNEELAIFETKKEFYSYLLIANQLLKNNYEIVVVTDHNTTKGIVKLQKALDNYRNNVHKHCNVIYGIEITCADRLHVVGMFRAEQLGEVEQWLSDHIISEEYGVMKSSYDVLKDFYDKQCYAYIAHINTSELFSQKNWI</sequence>
<dbReference type="SUPFAM" id="SSF89550">
    <property type="entry name" value="PHP domain-like"/>
    <property type="match status" value="1"/>
</dbReference>
<protein>
    <submittedName>
        <fullName evidence="1">Uncharacterized protein</fullName>
    </submittedName>
</protein>
<dbReference type="Proteomes" id="UP001245561">
    <property type="component" value="Unassembled WGS sequence"/>
</dbReference>